<dbReference type="RefSeq" id="WP_269578520.1">
    <property type="nucleotide sequence ID" value="NZ_CP114588.1"/>
</dbReference>
<comment type="subunit">
    <text evidence="10">The complex is composed of six subunits: RnfA, RnfB, RnfC, RnfD, RnfE and RnfG.</text>
</comment>
<proteinExistence type="inferred from homology"/>
<evidence type="ECO:0000256" key="4">
    <source>
        <dbReference type="ARBA" id="ARBA00022643"/>
    </source>
</evidence>
<accession>A0AA47LQ21</accession>
<dbReference type="InterPro" id="IPR011303">
    <property type="entry name" value="RnfD_bac"/>
</dbReference>
<feature type="transmembrane region" description="Helical" evidence="10">
    <location>
        <begin position="298"/>
        <end position="317"/>
    </location>
</feature>
<comment type="subcellular location">
    <subcellularLocation>
        <location evidence="10">Cell inner membrane</location>
        <topology evidence="10">Multi-pass membrane protein</topology>
    </subcellularLocation>
</comment>
<evidence type="ECO:0000313" key="11">
    <source>
        <dbReference type="EMBL" id="WBA07953.1"/>
    </source>
</evidence>
<dbReference type="GO" id="GO:0005886">
    <property type="term" value="C:plasma membrane"/>
    <property type="evidence" value="ECO:0007669"/>
    <property type="project" value="UniProtKB-SubCell"/>
</dbReference>
<evidence type="ECO:0000256" key="7">
    <source>
        <dbReference type="ARBA" id="ARBA00022982"/>
    </source>
</evidence>
<evidence type="ECO:0000256" key="9">
    <source>
        <dbReference type="ARBA" id="ARBA00023136"/>
    </source>
</evidence>
<dbReference type="PANTHER" id="PTHR30578">
    <property type="entry name" value="ELECTRON TRANSPORT COMPLEX PROTEIN RNFD"/>
    <property type="match status" value="1"/>
</dbReference>
<reference evidence="11" key="1">
    <citation type="submission" date="2022-09" db="EMBL/GenBank/DDBJ databases">
        <authorList>
            <person name="Li Z.-J."/>
        </authorList>
    </citation>
    <scope>NUCLEOTIDE SEQUENCE</scope>
    <source>
        <strain evidence="11">TGB11</strain>
    </source>
</reference>
<keyword evidence="3 10" id="KW-0285">Flavoprotein</keyword>
<gene>
    <name evidence="11" type="primary">rsxD</name>
    <name evidence="10" type="synonym">rnfD</name>
    <name evidence="11" type="ORF">N8M53_08940</name>
</gene>
<evidence type="ECO:0000256" key="10">
    <source>
        <dbReference type="HAMAP-Rule" id="MF_00462"/>
    </source>
</evidence>
<name>A0AA47LQ21_9GAMM</name>
<keyword evidence="6 10" id="KW-1278">Translocase</keyword>
<feature type="transmembrane region" description="Helical" evidence="10">
    <location>
        <begin position="125"/>
        <end position="143"/>
    </location>
</feature>
<keyword evidence="10" id="KW-0997">Cell inner membrane</keyword>
<dbReference type="NCBIfam" id="TIGR01946">
    <property type="entry name" value="rnfD"/>
    <property type="match status" value="1"/>
</dbReference>
<feature type="transmembrane region" description="Helical" evidence="10">
    <location>
        <begin position="241"/>
        <end position="261"/>
    </location>
</feature>
<protein>
    <recommendedName>
        <fullName evidence="10">Ion-translocating oxidoreductase complex subunit D</fullName>
        <ecNumber evidence="10">7.-.-.-</ecNumber>
    </recommendedName>
    <alternativeName>
        <fullName evidence="10">Rnf electron transport complex subunit D</fullName>
    </alternativeName>
</protein>
<dbReference type="InterPro" id="IPR004338">
    <property type="entry name" value="NqrB/RnfD"/>
</dbReference>
<evidence type="ECO:0000256" key="8">
    <source>
        <dbReference type="ARBA" id="ARBA00022989"/>
    </source>
</evidence>
<keyword evidence="1 10" id="KW-0813">Transport</keyword>
<keyword evidence="7 10" id="KW-0249">Electron transport</keyword>
<keyword evidence="4 10" id="KW-0288">FMN</keyword>
<comment type="cofactor">
    <cofactor evidence="10">
        <name>FMN</name>
        <dbReference type="ChEBI" id="CHEBI:58210"/>
    </cofactor>
</comment>
<evidence type="ECO:0000256" key="3">
    <source>
        <dbReference type="ARBA" id="ARBA00022630"/>
    </source>
</evidence>
<keyword evidence="5 10" id="KW-0812">Transmembrane</keyword>
<keyword evidence="9 10" id="KW-0472">Membrane</keyword>
<organism evidence="11 12">
    <name type="scientific">Salinivibrio kushneri</name>
    <dbReference type="NCBI Taxonomy" id="1908198"/>
    <lineage>
        <taxon>Bacteria</taxon>
        <taxon>Pseudomonadati</taxon>
        <taxon>Pseudomonadota</taxon>
        <taxon>Gammaproteobacteria</taxon>
        <taxon>Vibrionales</taxon>
        <taxon>Vibrionaceae</taxon>
        <taxon>Salinivibrio</taxon>
    </lineage>
</organism>
<evidence type="ECO:0000313" key="12">
    <source>
        <dbReference type="Proteomes" id="UP001164748"/>
    </source>
</evidence>
<dbReference type="EMBL" id="CP114588">
    <property type="protein sequence ID" value="WBA07953.1"/>
    <property type="molecule type" value="Genomic_DNA"/>
</dbReference>
<dbReference type="Pfam" id="PF03116">
    <property type="entry name" value="NQR2_RnfD_RnfE"/>
    <property type="match status" value="1"/>
</dbReference>
<feature type="transmembrane region" description="Helical" evidence="10">
    <location>
        <begin position="71"/>
        <end position="89"/>
    </location>
</feature>
<feature type="transmembrane region" description="Helical" evidence="10">
    <location>
        <begin position="20"/>
        <end position="38"/>
    </location>
</feature>
<feature type="transmembrane region" description="Helical" evidence="10">
    <location>
        <begin position="218"/>
        <end position="234"/>
    </location>
</feature>
<dbReference type="HAMAP" id="MF_00462">
    <property type="entry name" value="RsxD_RnfD"/>
    <property type="match status" value="1"/>
</dbReference>
<keyword evidence="8 10" id="KW-1133">Transmembrane helix</keyword>
<dbReference type="GO" id="GO:0055085">
    <property type="term" value="P:transmembrane transport"/>
    <property type="evidence" value="ECO:0007669"/>
    <property type="project" value="InterPro"/>
</dbReference>
<evidence type="ECO:0000256" key="6">
    <source>
        <dbReference type="ARBA" id="ARBA00022967"/>
    </source>
</evidence>
<keyword evidence="2 10" id="KW-0597">Phosphoprotein</keyword>
<evidence type="ECO:0000256" key="1">
    <source>
        <dbReference type="ARBA" id="ARBA00022448"/>
    </source>
</evidence>
<comment type="similarity">
    <text evidence="10">Belongs to the NqrB/RnfD family.</text>
</comment>
<keyword evidence="10" id="KW-1003">Cell membrane</keyword>
<dbReference type="Proteomes" id="UP001164748">
    <property type="component" value="Chromosome"/>
</dbReference>
<dbReference type="NCBIfam" id="NF002011">
    <property type="entry name" value="PRK00816.1"/>
    <property type="match status" value="1"/>
</dbReference>
<evidence type="ECO:0000256" key="2">
    <source>
        <dbReference type="ARBA" id="ARBA00022553"/>
    </source>
</evidence>
<feature type="transmembrane region" description="Helical" evidence="10">
    <location>
        <begin position="267"/>
        <end position="286"/>
    </location>
</feature>
<evidence type="ECO:0000256" key="5">
    <source>
        <dbReference type="ARBA" id="ARBA00022692"/>
    </source>
</evidence>
<comment type="function">
    <text evidence="10">Part of a membrane-bound complex that couples electron transfer with translocation of ions across the membrane.</text>
</comment>
<sequence>MAFFIASSPHAHNKRSTSHIMLTVLLCALPGLAAQWYFFGWGVFVQLALAVITAWSTEALVMRLRRRPVMAYLRDNSALLTAFLLAVAIPPMAPWWVIVIGTAFSIIVAKHIYGGLGQNLFNPAMVGYVVLLIAFPVQMTTWLPPESLATHSLTITDTLAAIFGGYTLDGFSVNQLRMTVDGATMATPLDTIKTALAGGQTVSEALQQPIFSALGGKGWAWVNTLYLLGGLVLIQRGIINWHIPVAVLAALLSCSLLGHLIAPDQLASPLIHLLSGATMLGAFFIATDPVSASTTDRGRLWFGGLIGVLVYLIRTWGGYPDGVAFAVIIANLCVPLIDYYTKPRTYGHANRHAEKKSQS</sequence>
<dbReference type="AlphaFoldDB" id="A0AA47LQ21"/>
<feature type="modified residue" description="FMN phosphoryl threonine" evidence="10">
    <location>
        <position position="187"/>
    </location>
</feature>
<feature type="transmembrane region" description="Helical" evidence="10">
    <location>
        <begin position="323"/>
        <end position="341"/>
    </location>
</feature>
<dbReference type="GO" id="GO:0022900">
    <property type="term" value="P:electron transport chain"/>
    <property type="evidence" value="ECO:0007669"/>
    <property type="project" value="UniProtKB-UniRule"/>
</dbReference>
<dbReference type="PANTHER" id="PTHR30578:SF0">
    <property type="entry name" value="ION-TRANSLOCATING OXIDOREDUCTASE COMPLEX SUBUNIT D"/>
    <property type="match status" value="1"/>
</dbReference>
<dbReference type="EC" id="7.-.-.-" evidence="10"/>